<dbReference type="AlphaFoldDB" id="A0AAV7G736"/>
<name>A0AAV7G736_DENCH</name>
<evidence type="ECO:0000313" key="2">
    <source>
        <dbReference type="EMBL" id="KAH0452016.1"/>
    </source>
</evidence>
<sequence length="218" mass="24963">MGYLIDVVKLIFSSLMYIIWDTTSIRLGHPSLIYVLCVAAVWLKALNLALVGGYPIDMIHMDKQEFREILISLSSPTIMQIIASRSCERFFEELYVAIINVAQEFFANGKEEVNNRCYVRGKWVSFDYVAVNMVYGLKDFEFEEYNTFINTLIYSDDILNVLYGPNNGASKLIFSPLIYIIWGTTSVGLRHPSLIYTLCVTAGVRENRMKNSFSLFKP</sequence>
<evidence type="ECO:0000313" key="3">
    <source>
        <dbReference type="Proteomes" id="UP000775213"/>
    </source>
</evidence>
<organism evidence="2 3">
    <name type="scientific">Dendrobium chrysotoxum</name>
    <name type="common">Orchid</name>
    <dbReference type="NCBI Taxonomy" id="161865"/>
    <lineage>
        <taxon>Eukaryota</taxon>
        <taxon>Viridiplantae</taxon>
        <taxon>Streptophyta</taxon>
        <taxon>Embryophyta</taxon>
        <taxon>Tracheophyta</taxon>
        <taxon>Spermatophyta</taxon>
        <taxon>Magnoliopsida</taxon>
        <taxon>Liliopsida</taxon>
        <taxon>Asparagales</taxon>
        <taxon>Orchidaceae</taxon>
        <taxon>Epidendroideae</taxon>
        <taxon>Malaxideae</taxon>
        <taxon>Dendrobiinae</taxon>
        <taxon>Dendrobium</taxon>
    </lineage>
</organism>
<protein>
    <submittedName>
        <fullName evidence="2">Uncharacterized protein</fullName>
    </submittedName>
</protein>
<reference evidence="2 3" key="1">
    <citation type="journal article" date="2021" name="Hortic Res">
        <title>Chromosome-scale assembly of the Dendrobium chrysotoxum genome enhances the understanding of orchid evolution.</title>
        <authorList>
            <person name="Zhang Y."/>
            <person name="Zhang G.Q."/>
            <person name="Zhang D."/>
            <person name="Liu X.D."/>
            <person name="Xu X.Y."/>
            <person name="Sun W.H."/>
            <person name="Yu X."/>
            <person name="Zhu X."/>
            <person name="Wang Z.W."/>
            <person name="Zhao X."/>
            <person name="Zhong W.Y."/>
            <person name="Chen H."/>
            <person name="Yin W.L."/>
            <person name="Huang T."/>
            <person name="Niu S.C."/>
            <person name="Liu Z.J."/>
        </authorList>
    </citation>
    <scope>NUCLEOTIDE SEQUENCE [LARGE SCALE GENOMIC DNA]</scope>
    <source>
        <strain evidence="2">Lindl</strain>
    </source>
</reference>
<dbReference type="Proteomes" id="UP000775213">
    <property type="component" value="Unassembled WGS sequence"/>
</dbReference>
<comment type="caution">
    <text evidence="2">The sequence shown here is derived from an EMBL/GenBank/DDBJ whole genome shotgun (WGS) entry which is preliminary data.</text>
</comment>
<feature type="transmembrane region" description="Helical" evidence="1">
    <location>
        <begin position="31"/>
        <end position="54"/>
    </location>
</feature>
<evidence type="ECO:0000256" key="1">
    <source>
        <dbReference type="SAM" id="Phobius"/>
    </source>
</evidence>
<accession>A0AAV7G736</accession>
<keyword evidence="1" id="KW-0472">Membrane</keyword>
<keyword evidence="1" id="KW-0812">Transmembrane</keyword>
<proteinExistence type="predicted"/>
<keyword evidence="1" id="KW-1133">Transmembrane helix</keyword>
<gene>
    <name evidence="2" type="ORF">IEQ34_019315</name>
</gene>
<dbReference type="EMBL" id="JAGFBR010000017">
    <property type="protein sequence ID" value="KAH0452016.1"/>
    <property type="molecule type" value="Genomic_DNA"/>
</dbReference>
<keyword evidence="3" id="KW-1185">Reference proteome</keyword>